<feature type="region of interest" description="Disordered" evidence="1">
    <location>
        <begin position="1"/>
        <end position="20"/>
    </location>
</feature>
<organism evidence="2 3">
    <name type="scientific">Plakobranchus ocellatus</name>
    <dbReference type="NCBI Taxonomy" id="259542"/>
    <lineage>
        <taxon>Eukaryota</taxon>
        <taxon>Metazoa</taxon>
        <taxon>Spiralia</taxon>
        <taxon>Lophotrochozoa</taxon>
        <taxon>Mollusca</taxon>
        <taxon>Gastropoda</taxon>
        <taxon>Heterobranchia</taxon>
        <taxon>Euthyneura</taxon>
        <taxon>Panpulmonata</taxon>
        <taxon>Sacoglossa</taxon>
        <taxon>Placobranchoidea</taxon>
        <taxon>Plakobranchidae</taxon>
        <taxon>Plakobranchus</taxon>
    </lineage>
</organism>
<dbReference type="Proteomes" id="UP000735302">
    <property type="component" value="Unassembled WGS sequence"/>
</dbReference>
<gene>
    <name evidence="2" type="ORF">PoB_002879400</name>
</gene>
<sequence>MTRENHSPTNDINDARENPAPRQLSAIIDLTVINGQLDTGQFRFSLRTGMLRVQYNDKMRVQVSGKAISRALGRYARDNWFKPQSKPSQFICYP</sequence>
<reference evidence="2 3" key="1">
    <citation type="journal article" date="2021" name="Elife">
        <title>Chloroplast acquisition without the gene transfer in kleptoplastic sea slugs, Plakobranchus ocellatus.</title>
        <authorList>
            <person name="Maeda T."/>
            <person name="Takahashi S."/>
            <person name="Yoshida T."/>
            <person name="Shimamura S."/>
            <person name="Takaki Y."/>
            <person name="Nagai Y."/>
            <person name="Toyoda A."/>
            <person name="Suzuki Y."/>
            <person name="Arimoto A."/>
            <person name="Ishii H."/>
            <person name="Satoh N."/>
            <person name="Nishiyama T."/>
            <person name="Hasebe M."/>
            <person name="Maruyama T."/>
            <person name="Minagawa J."/>
            <person name="Obokata J."/>
            <person name="Shigenobu S."/>
        </authorList>
    </citation>
    <scope>NUCLEOTIDE SEQUENCE [LARGE SCALE GENOMIC DNA]</scope>
</reference>
<comment type="caution">
    <text evidence="2">The sequence shown here is derived from an EMBL/GenBank/DDBJ whole genome shotgun (WGS) entry which is preliminary data.</text>
</comment>
<proteinExistence type="predicted"/>
<name>A0AAV4A6W6_9GAST</name>
<evidence type="ECO:0000313" key="3">
    <source>
        <dbReference type="Proteomes" id="UP000735302"/>
    </source>
</evidence>
<protein>
    <submittedName>
        <fullName evidence="2">Uncharacterized protein</fullName>
    </submittedName>
</protein>
<evidence type="ECO:0000256" key="1">
    <source>
        <dbReference type="SAM" id="MobiDB-lite"/>
    </source>
</evidence>
<keyword evidence="3" id="KW-1185">Reference proteome</keyword>
<accession>A0AAV4A6W6</accession>
<dbReference type="AlphaFoldDB" id="A0AAV4A6W6"/>
<evidence type="ECO:0000313" key="2">
    <source>
        <dbReference type="EMBL" id="GFO02289.1"/>
    </source>
</evidence>
<dbReference type="EMBL" id="BLXT01003580">
    <property type="protein sequence ID" value="GFO02289.1"/>
    <property type="molecule type" value="Genomic_DNA"/>
</dbReference>